<evidence type="ECO:0000256" key="2">
    <source>
        <dbReference type="SAM" id="SignalP"/>
    </source>
</evidence>
<dbReference type="InterPro" id="IPR021647">
    <property type="entry name" value="CusF_Ec"/>
</dbReference>
<dbReference type="Pfam" id="PF11604">
    <property type="entry name" value="CusF_Ec"/>
    <property type="match status" value="1"/>
</dbReference>
<proteinExistence type="predicted"/>
<dbReference type="InterPro" id="IPR042230">
    <property type="entry name" value="CusF_sf"/>
</dbReference>
<evidence type="ECO:0000313" key="4">
    <source>
        <dbReference type="Proteomes" id="UP000620266"/>
    </source>
</evidence>
<evidence type="ECO:0000256" key="1">
    <source>
        <dbReference type="SAM" id="MobiDB-lite"/>
    </source>
</evidence>
<keyword evidence="2" id="KW-0732">Signal</keyword>
<dbReference type="Gene3D" id="2.40.50.320">
    <property type="entry name" value="Copper binding periplasmic protein CusF"/>
    <property type="match status" value="1"/>
</dbReference>
<dbReference type="AlphaFoldDB" id="A0A8J2XYT0"/>
<accession>A0A8J2XYT0</accession>
<sequence length="112" mass="12475">MKLFNLCAAALFTLLPAVHAAEQGSEATEQAHDTHAQTTSAMSEGEIRKIDRETGKITIKHGPLENLRMPGMTMVFRLAEPGMMEGIKEGDRIRFVAEKREGVYTVTRLEIF</sequence>
<evidence type="ECO:0008006" key="5">
    <source>
        <dbReference type="Google" id="ProtNLM"/>
    </source>
</evidence>
<keyword evidence="4" id="KW-1185">Reference proteome</keyword>
<reference evidence="3" key="2">
    <citation type="submission" date="2020-09" db="EMBL/GenBank/DDBJ databases">
        <authorList>
            <person name="Sun Q."/>
            <person name="Sedlacek I."/>
        </authorList>
    </citation>
    <scope>NUCLEOTIDE SEQUENCE</scope>
    <source>
        <strain evidence="3">CCM 7086</strain>
    </source>
</reference>
<dbReference type="Proteomes" id="UP000620266">
    <property type="component" value="Unassembled WGS sequence"/>
</dbReference>
<evidence type="ECO:0000313" key="3">
    <source>
        <dbReference type="EMBL" id="GGC01642.1"/>
    </source>
</evidence>
<dbReference type="EMBL" id="BMCG01000002">
    <property type="protein sequence ID" value="GGC01642.1"/>
    <property type="molecule type" value="Genomic_DNA"/>
</dbReference>
<feature type="region of interest" description="Disordered" evidence="1">
    <location>
        <begin position="25"/>
        <end position="48"/>
    </location>
</feature>
<dbReference type="RefSeq" id="WP_188394970.1">
    <property type="nucleotide sequence ID" value="NZ_BMCG01000002.1"/>
</dbReference>
<protein>
    <recommendedName>
        <fullName evidence="5">RND transporter</fullName>
    </recommendedName>
</protein>
<name>A0A8J2XYT0_9BURK</name>
<feature type="chain" id="PRO_5035244922" description="RND transporter" evidence="2">
    <location>
        <begin position="21"/>
        <end position="112"/>
    </location>
</feature>
<gene>
    <name evidence="3" type="ORF">GCM10007205_08600</name>
</gene>
<feature type="signal peptide" evidence="2">
    <location>
        <begin position="1"/>
        <end position="20"/>
    </location>
</feature>
<reference evidence="3" key="1">
    <citation type="journal article" date="2014" name="Int. J. Syst. Evol. Microbiol.">
        <title>Complete genome sequence of Corynebacterium casei LMG S-19264T (=DSM 44701T), isolated from a smear-ripened cheese.</title>
        <authorList>
            <consortium name="US DOE Joint Genome Institute (JGI-PGF)"/>
            <person name="Walter F."/>
            <person name="Albersmeier A."/>
            <person name="Kalinowski J."/>
            <person name="Ruckert C."/>
        </authorList>
    </citation>
    <scope>NUCLEOTIDE SEQUENCE</scope>
    <source>
        <strain evidence="3">CCM 7086</strain>
    </source>
</reference>
<organism evidence="3 4">
    <name type="scientific">Oxalicibacterium flavum</name>
    <dbReference type="NCBI Taxonomy" id="179467"/>
    <lineage>
        <taxon>Bacteria</taxon>
        <taxon>Pseudomonadati</taxon>
        <taxon>Pseudomonadota</taxon>
        <taxon>Betaproteobacteria</taxon>
        <taxon>Burkholderiales</taxon>
        <taxon>Oxalobacteraceae</taxon>
        <taxon>Oxalicibacterium</taxon>
    </lineage>
</organism>
<comment type="caution">
    <text evidence="3">The sequence shown here is derived from an EMBL/GenBank/DDBJ whole genome shotgun (WGS) entry which is preliminary data.</text>
</comment>